<organism evidence="1 2">
    <name type="scientific">Desulfotruncus arcticus DSM 17038</name>
    <dbReference type="NCBI Taxonomy" id="1121424"/>
    <lineage>
        <taxon>Bacteria</taxon>
        <taxon>Bacillati</taxon>
        <taxon>Bacillota</taxon>
        <taxon>Clostridia</taxon>
        <taxon>Eubacteriales</taxon>
        <taxon>Desulfallaceae</taxon>
        <taxon>Desulfotruncus</taxon>
    </lineage>
</organism>
<dbReference type="Proteomes" id="UP000199337">
    <property type="component" value="Unassembled WGS sequence"/>
</dbReference>
<dbReference type="SUPFAM" id="SSF143100">
    <property type="entry name" value="TTHA1013/TTHA0281-like"/>
    <property type="match status" value="1"/>
</dbReference>
<sequence length="111" mass="12284">MSMIMSSIKINTDALEGELDRFLDIPADHSDLIHRSEAYRDVKYPVVLTRLAGGEWLAEHKDLPGCKTHGGTPEEAMARLEDVKLSWIYAAMAEGRKIPKPATGVPIVKIV</sequence>
<evidence type="ECO:0000313" key="2">
    <source>
        <dbReference type="Proteomes" id="UP000199337"/>
    </source>
</evidence>
<dbReference type="Gene3D" id="3.30.160.250">
    <property type="match status" value="1"/>
</dbReference>
<reference evidence="2" key="1">
    <citation type="submission" date="2016-10" db="EMBL/GenBank/DDBJ databases">
        <authorList>
            <person name="Varghese N."/>
            <person name="Submissions S."/>
        </authorList>
    </citation>
    <scope>NUCLEOTIDE SEQUENCE [LARGE SCALE GENOMIC DNA]</scope>
    <source>
        <strain evidence="2">DSM 17038</strain>
    </source>
</reference>
<accession>A0A1I2N8J7</accession>
<evidence type="ECO:0000313" key="1">
    <source>
        <dbReference type="EMBL" id="SFF97711.1"/>
    </source>
</evidence>
<proteinExistence type="predicted"/>
<dbReference type="AlphaFoldDB" id="A0A1I2N8J7"/>
<gene>
    <name evidence="1" type="ORF">SAMN05660649_00299</name>
</gene>
<name>A0A1I2N8J7_9FIRM</name>
<keyword evidence="2" id="KW-1185">Reference proteome</keyword>
<dbReference type="InterPro" id="IPR035069">
    <property type="entry name" value="TTHA1013/TTHA0281-like"/>
</dbReference>
<dbReference type="EMBL" id="FOOX01000001">
    <property type="protein sequence ID" value="SFF97711.1"/>
    <property type="molecule type" value="Genomic_DNA"/>
</dbReference>
<dbReference type="STRING" id="341036.SAMN05660649_00299"/>
<dbReference type="RefSeq" id="WP_207648111.1">
    <property type="nucleotide sequence ID" value="NZ_FOOX01000001.1"/>
</dbReference>
<protein>
    <submittedName>
        <fullName evidence="1">Predicted nuclease of the RNAse H fold, HicB family</fullName>
    </submittedName>
</protein>